<comment type="caution">
    <text evidence="1">The sequence shown here is derived from an EMBL/GenBank/DDBJ whole genome shotgun (WGS) entry which is preliminary data.</text>
</comment>
<proteinExistence type="predicted"/>
<dbReference type="OrthoDB" id="2306678at2"/>
<dbReference type="Proteomes" id="UP000033531">
    <property type="component" value="Unassembled WGS sequence"/>
</dbReference>
<dbReference type="HOGENOM" id="CLU_605187_0_0_9"/>
<reference evidence="1 2" key="1">
    <citation type="submission" date="2015-01" db="EMBL/GenBank/DDBJ databases">
        <title>Comparative genomics of the lactic acid bacteria isolated from the honey bee gut.</title>
        <authorList>
            <person name="Ellegaard K.M."/>
            <person name="Tamarit D."/>
            <person name="Javelind E."/>
            <person name="Olofsson T."/>
            <person name="Andersson S.G."/>
            <person name="Vasquez A."/>
        </authorList>
    </citation>
    <scope>NUCLEOTIDE SEQUENCE [LARGE SCALE GENOMIC DNA]</scope>
    <source>
        <strain evidence="1 2">Hma8</strain>
        <plasmid evidence="1">pHma8p1</plasmid>
    </source>
</reference>
<accession>A0A0F4L904</accession>
<geneLocation type="plasmid" evidence="1">
    <name>pHma8p1</name>
</geneLocation>
<keyword evidence="1" id="KW-0614">Plasmid</keyword>
<dbReference type="EMBL" id="JXLI01000019">
    <property type="protein sequence ID" value="KJY54768.1"/>
    <property type="molecule type" value="Genomic_DNA"/>
</dbReference>
<evidence type="ECO:0000313" key="2">
    <source>
        <dbReference type="Proteomes" id="UP000033531"/>
    </source>
</evidence>
<dbReference type="PATRIC" id="fig|1218507.3.peg.98"/>
<organism evidence="1 2">
    <name type="scientific">Lactobacillus melliventris</name>
    <dbReference type="NCBI Taxonomy" id="1218507"/>
    <lineage>
        <taxon>Bacteria</taxon>
        <taxon>Bacillati</taxon>
        <taxon>Bacillota</taxon>
        <taxon>Bacilli</taxon>
        <taxon>Lactobacillales</taxon>
        <taxon>Lactobacillaceae</taxon>
        <taxon>Lactobacillus</taxon>
    </lineage>
</organism>
<sequence length="459" mass="53711">MVFYSENIEDMDFYFTNNETNENPIDLGLTDLVSYSVNTQHSIEHVKVIYDLKKNNCLIDAKLSNKILLTEVSPKLINQLAYLIKRMLDDCLMIYKKNFLTKMIFETDLDVLGVVYDTVKVSCFIKTNNLPVSVTSWQILKNALEKSIQAERAEIIERPATLLILNLKRKKLRNFTIIYDFAKDSNVFQLPFSTTLTDALRGLIERYCNFKGTHEVSLYLQFDLLQRNTLQIKKGRLYPSRKIRELSIPETKFIISQVNQMMSLVSNAKISSFELSRQRDGTYGSNFEVINDEHLSKKYSNMFCVDYFTSCEIAQTFQRVLDKYSLPKLYREWINTVAVNISVKSGKWIDTFKYYKLQHQFDKDENAVDHAKHLVNIANKEIKNYGKICDFDVVTHHGMLTELELLVSDINKLNYRPFKPMKLPLNALLTIEPKVYYRFRLSPNGYYLLSERYLGWSKL</sequence>
<dbReference type="AlphaFoldDB" id="A0A0F4L904"/>
<gene>
    <name evidence="1" type="ORF">JF74_19520</name>
</gene>
<evidence type="ECO:0000313" key="1">
    <source>
        <dbReference type="EMBL" id="KJY54768.1"/>
    </source>
</evidence>
<dbReference type="RefSeq" id="WP_046325862.1">
    <property type="nucleotide sequence ID" value="NZ_JBHTMT010000007.1"/>
</dbReference>
<name>A0A0F4L904_9LACO</name>
<protein>
    <submittedName>
        <fullName evidence="1">Uncharacterized protein</fullName>
    </submittedName>
</protein>